<gene>
    <name evidence="1" type="ORF">K1X11_009385</name>
</gene>
<dbReference type="Pfam" id="PF04107">
    <property type="entry name" value="GCS2"/>
    <property type="match status" value="1"/>
</dbReference>
<keyword evidence="2" id="KW-1185">Reference proteome</keyword>
<keyword evidence="1" id="KW-0436">Ligase</keyword>
<dbReference type="EMBL" id="CP139781">
    <property type="protein sequence ID" value="WRQ89621.1"/>
    <property type="molecule type" value="Genomic_DNA"/>
</dbReference>
<protein>
    <submittedName>
        <fullName evidence="1">Glutamate-cysteine ligase family protein</fullName>
    </submittedName>
</protein>
<dbReference type="PANTHER" id="PTHR36510:SF1">
    <property type="entry name" value="GLUTAMATE--CYSTEINE LIGASE 2-RELATED"/>
    <property type="match status" value="1"/>
</dbReference>
<dbReference type="InterPro" id="IPR006336">
    <property type="entry name" value="GCS2"/>
</dbReference>
<proteinExistence type="predicted"/>
<evidence type="ECO:0000313" key="2">
    <source>
        <dbReference type="Proteomes" id="UP000738431"/>
    </source>
</evidence>
<accession>A0ABZ1CD69</accession>
<evidence type="ECO:0000313" key="1">
    <source>
        <dbReference type="EMBL" id="WRQ89621.1"/>
    </source>
</evidence>
<dbReference type="Proteomes" id="UP000738431">
    <property type="component" value="Chromosome"/>
</dbReference>
<dbReference type="InterPro" id="IPR014746">
    <property type="entry name" value="Gln_synth/guanido_kin_cat_dom"/>
</dbReference>
<dbReference type="InterPro" id="IPR050141">
    <property type="entry name" value="GCL_type2/YbdK_subfam"/>
</dbReference>
<dbReference type="GO" id="GO:0016874">
    <property type="term" value="F:ligase activity"/>
    <property type="evidence" value="ECO:0007669"/>
    <property type="project" value="UniProtKB-KW"/>
</dbReference>
<name>A0ABZ1CD69_9BACT</name>
<dbReference type="Gene3D" id="3.30.590.20">
    <property type="match status" value="1"/>
</dbReference>
<dbReference type="PANTHER" id="PTHR36510">
    <property type="entry name" value="GLUTAMATE--CYSTEINE LIGASE 2-RELATED"/>
    <property type="match status" value="1"/>
</dbReference>
<sequence length="406" mass="44832">MKPPHLFAYFGVELEYMLVDRDDLSVRPWADRILIDAAGQPISDIERGRLTWSNELIAHVLEIKTTLPEESLDGLADAFAAEVAEANRRLAPHNVCVLPTAMHPTMRPDEAVLWTHDFSEVYAAFDRIFDCRGHGWSNLQSVHLNLPFANDAEFARLHAAIRLVLPLLPALAASSPFVEGRATGFADNRLAFYRSNSIKLPALCGRVIPEPVYSRDDYERVIFDPIAEQLAPHDPDGVLEARFSNSRGAIARFDRDAIEIRVLDIQECPAADLAVLRLIIAVLRELVAETKVSLAEQQTAQVEPLRALFDAAVEQGSSAVVTDPLLLRAFGHTGEKATMLELWREAGQRLNPCATTSAAEQNALAVILEHGPLAERLQRAHQTGESLDAIYRRLAAGVATNTMFLA</sequence>
<dbReference type="RefSeq" id="WP_221029694.1">
    <property type="nucleotide sequence ID" value="NZ_CP139781.1"/>
</dbReference>
<dbReference type="SUPFAM" id="SSF55931">
    <property type="entry name" value="Glutamine synthetase/guanido kinase"/>
    <property type="match status" value="1"/>
</dbReference>
<organism evidence="1 2">
    <name type="scientific">Actomonas aquatica</name>
    <dbReference type="NCBI Taxonomy" id="2866162"/>
    <lineage>
        <taxon>Bacteria</taxon>
        <taxon>Pseudomonadati</taxon>
        <taxon>Verrucomicrobiota</taxon>
        <taxon>Opitutia</taxon>
        <taxon>Opitutales</taxon>
        <taxon>Opitutaceae</taxon>
        <taxon>Actomonas</taxon>
    </lineage>
</organism>
<reference evidence="1 2" key="1">
    <citation type="submission" date="2023-12" db="EMBL/GenBank/DDBJ databases">
        <title>Description of an unclassified Opitutus bacterium of Verrucomicrobiota.</title>
        <authorList>
            <person name="Zhang D.-F."/>
        </authorList>
    </citation>
    <scope>NUCLEOTIDE SEQUENCE [LARGE SCALE GENOMIC DNA]</scope>
    <source>
        <strain evidence="1 2">WL0086</strain>
    </source>
</reference>